<evidence type="ECO:0000256" key="1">
    <source>
        <dbReference type="SAM" id="MobiDB-lite"/>
    </source>
</evidence>
<reference evidence="2 3" key="1">
    <citation type="submission" date="2024-01" db="EMBL/GenBank/DDBJ databases">
        <title>Comparative genomics of Cryptococcus and Kwoniella reveals pathogenesis evolution and contrasting modes of karyotype evolution via chromosome fusion or intercentromeric recombination.</title>
        <authorList>
            <person name="Coelho M.A."/>
            <person name="David-Palma M."/>
            <person name="Shea T."/>
            <person name="Bowers K."/>
            <person name="McGinley-Smith S."/>
            <person name="Mohammad A.W."/>
            <person name="Gnirke A."/>
            <person name="Yurkov A.M."/>
            <person name="Nowrousian M."/>
            <person name="Sun S."/>
            <person name="Cuomo C.A."/>
            <person name="Heitman J."/>
        </authorList>
    </citation>
    <scope>NUCLEOTIDE SEQUENCE [LARGE SCALE GENOMIC DNA]</scope>
    <source>
        <strain evidence="2">CBS 11374</strain>
    </source>
</reference>
<feature type="compositionally biased region" description="Low complexity" evidence="1">
    <location>
        <begin position="21"/>
        <end position="33"/>
    </location>
</feature>
<sequence>MHNQYPSDKSLSTIFDPSTPPQGSSSRPSYPSPTTATESEPFIRSPTIPSSPAPAYTALPHRDVDFHFTPMLEGKVGEVELETIDGKRFLVHKKVLEQETVFFHIYYGFVPVWRLNAASSSSSSSSENLAIPIHQATSVPPSSNTITPRTTTQGLNSLFCLPKIIVNTLSRNSVSASPCPPPPAFENHSLPPPLPPKDNVTAPTPTSSPYTWVVPESSTVLVAFLSLIYPRGIITRSPNDLLDSLEITSKVVRASLGYQSSKALNISRDRLSHWMIEQPIETYSMASFFKFNDLIKLSSSYALSIPPERWSEETNHIMGRKACNKLIDLQHTRLEGLKSILNNPMERDEHSCGCVRFKMAEQVWISMTKHLKEDLKPEMELLELLQVDLRGGHCGDCLVLLGKSIQKAILEAKELPKSL</sequence>
<dbReference type="Proteomes" id="UP001329825">
    <property type="component" value="Chromosome 5"/>
</dbReference>
<feature type="compositionally biased region" description="Pro residues" evidence="1">
    <location>
        <begin position="178"/>
        <end position="196"/>
    </location>
</feature>
<feature type="region of interest" description="Disordered" evidence="1">
    <location>
        <begin position="1"/>
        <end position="56"/>
    </location>
</feature>
<dbReference type="GeneID" id="87956348"/>
<name>A0ABZ1D1G5_9TREE</name>
<feature type="region of interest" description="Disordered" evidence="1">
    <location>
        <begin position="176"/>
        <end position="203"/>
    </location>
</feature>
<proteinExistence type="predicted"/>
<protein>
    <recommendedName>
        <fullName evidence="4">BTB domain-containing protein</fullName>
    </recommendedName>
</protein>
<feature type="compositionally biased region" description="Polar residues" evidence="1">
    <location>
        <begin position="1"/>
        <end position="16"/>
    </location>
</feature>
<dbReference type="EMBL" id="CP141885">
    <property type="protein sequence ID" value="WRT67250.1"/>
    <property type="molecule type" value="Genomic_DNA"/>
</dbReference>
<keyword evidence="3" id="KW-1185">Reference proteome</keyword>
<organism evidence="2 3">
    <name type="scientific">Kwoniella shivajii</name>
    <dbReference type="NCBI Taxonomy" id="564305"/>
    <lineage>
        <taxon>Eukaryota</taxon>
        <taxon>Fungi</taxon>
        <taxon>Dikarya</taxon>
        <taxon>Basidiomycota</taxon>
        <taxon>Agaricomycotina</taxon>
        <taxon>Tremellomycetes</taxon>
        <taxon>Tremellales</taxon>
        <taxon>Cryptococcaceae</taxon>
        <taxon>Kwoniella</taxon>
    </lineage>
</organism>
<dbReference type="RefSeq" id="XP_062791990.1">
    <property type="nucleotide sequence ID" value="XM_062935939.1"/>
</dbReference>
<accession>A0ABZ1D1G5</accession>
<gene>
    <name evidence="2" type="ORF">IL334_004217</name>
</gene>
<evidence type="ECO:0008006" key="4">
    <source>
        <dbReference type="Google" id="ProtNLM"/>
    </source>
</evidence>
<evidence type="ECO:0000313" key="2">
    <source>
        <dbReference type="EMBL" id="WRT67250.1"/>
    </source>
</evidence>
<evidence type="ECO:0000313" key="3">
    <source>
        <dbReference type="Proteomes" id="UP001329825"/>
    </source>
</evidence>